<accession>A0AAQ3QBY2</accession>
<evidence type="ECO:0000313" key="2">
    <source>
        <dbReference type="EMBL" id="WOL03901.1"/>
    </source>
</evidence>
<name>A0AAQ3QBY2_9LILI</name>
<dbReference type="Proteomes" id="UP001327560">
    <property type="component" value="Chromosome 4"/>
</dbReference>
<gene>
    <name evidence="2" type="ORF">Cni_G12621</name>
</gene>
<dbReference type="EMBL" id="CP136893">
    <property type="protein sequence ID" value="WOL03901.1"/>
    <property type="molecule type" value="Genomic_DNA"/>
</dbReference>
<reference evidence="2 3" key="1">
    <citation type="submission" date="2023-10" db="EMBL/GenBank/DDBJ databases">
        <title>Chromosome-scale genome assembly provides insights into flower coloration mechanisms of Canna indica.</title>
        <authorList>
            <person name="Li C."/>
        </authorList>
    </citation>
    <scope>NUCLEOTIDE SEQUENCE [LARGE SCALE GENOMIC DNA]</scope>
    <source>
        <tissue evidence="2">Flower</tissue>
    </source>
</reference>
<feature type="region of interest" description="Disordered" evidence="1">
    <location>
        <begin position="1"/>
        <end position="31"/>
    </location>
</feature>
<protein>
    <submittedName>
        <fullName evidence="2">Uncharacterized protein</fullName>
    </submittedName>
</protein>
<dbReference type="AlphaFoldDB" id="A0AAQ3QBY2"/>
<keyword evidence="3" id="KW-1185">Reference proteome</keyword>
<evidence type="ECO:0000313" key="3">
    <source>
        <dbReference type="Proteomes" id="UP001327560"/>
    </source>
</evidence>
<evidence type="ECO:0000256" key="1">
    <source>
        <dbReference type="SAM" id="MobiDB-lite"/>
    </source>
</evidence>
<proteinExistence type="predicted"/>
<feature type="compositionally biased region" description="Basic and acidic residues" evidence="1">
    <location>
        <begin position="1"/>
        <end position="18"/>
    </location>
</feature>
<sequence length="78" mass="7834">MREQGAPGKAKDQPDYRPRSGGGGGSGTGIASRADLVTVCADTRIGSIWAGDEGDGGQMAMAGSYSGSRSGGWVRKAT</sequence>
<organism evidence="2 3">
    <name type="scientific">Canna indica</name>
    <name type="common">Indian-shot</name>
    <dbReference type="NCBI Taxonomy" id="4628"/>
    <lineage>
        <taxon>Eukaryota</taxon>
        <taxon>Viridiplantae</taxon>
        <taxon>Streptophyta</taxon>
        <taxon>Embryophyta</taxon>
        <taxon>Tracheophyta</taxon>
        <taxon>Spermatophyta</taxon>
        <taxon>Magnoliopsida</taxon>
        <taxon>Liliopsida</taxon>
        <taxon>Zingiberales</taxon>
        <taxon>Cannaceae</taxon>
        <taxon>Canna</taxon>
    </lineage>
</organism>
<feature type="region of interest" description="Disordered" evidence="1">
    <location>
        <begin position="48"/>
        <end position="78"/>
    </location>
</feature>